<dbReference type="AlphaFoldDB" id="A0A498J4W9"/>
<dbReference type="STRING" id="3750.A0A498J4W9"/>
<gene>
    <name evidence="4" type="ORF">DVH24_031641</name>
</gene>
<feature type="compositionally biased region" description="Basic and acidic residues" evidence="2">
    <location>
        <begin position="48"/>
        <end position="62"/>
    </location>
</feature>
<dbReference type="PANTHER" id="PTHR45809">
    <property type="entry name" value="VIRAL IAP-ASSOCIATED FACTOR HOMOLOG"/>
    <property type="match status" value="1"/>
</dbReference>
<dbReference type="Pfam" id="PF02114">
    <property type="entry name" value="Phosducin"/>
    <property type="match status" value="1"/>
</dbReference>
<dbReference type="EMBL" id="RDQH01000335">
    <property type="protein sequence ID" value="RXH89284.1"/>
    <property type="molecule type" value="Genomic_DNA"/>
</dbReference>
<feature type="region of interest" description="Disordered" evidence="2">
    <location>
        <begin position="22"/>
        <end position="71"/>
    </location>
</feature>
<keyword evidence="5" id="KW-1185">Reference proteome</keyword>
<dbReference type="GO" id="GO:0006457">
    <property type="term" value="P:protein folding"/>
    <property type="evidence" value="ECO:0007669"/>
    <property type="project" value="TreeGrafter"/>
</dbReference>
<comment type="caution">
    <text evidence="4">The sequence shown here is derived from an EMBL/GenBank/DDBJ whole genome shotgun (WGS) entry which is preliminary data.</text>
</comment>
<dbReference type="InterPro" id="IPR051498">
    <property type="entry name" value="Phosducin-like_chap/apop_reg"/>
</dbReference>
<dbReference type="PANTHER" id="PTHR45809:SF3">
    <property type="entry name" value="VIRAL IAP-ASSOCIATED FACTOR HOMOLOG"/>
    <property type="match status" value="1"/>
</dbReference>
<dbReference type="Gene3D" id="3.40.30.10">
    <property type="entry name" value="Glutaredoxin"/>
    <property type="match status" value="1"/>
</dbReference>
<dbReference type="Proteomes" id="UP000290289">
    <property type="component" value="Chromosome 9"/>
</dbReference>
<feature type="compositionally biased region" description="Pro residues" evidence="2">
    <location>
        <begin position="30"/>
        <end position="40"/>
    </location>
</feature>
<evidence type="ECO:0000256" key="1">
    <source>
        <dbReference type="ARBA" id="ARBA00009686"/>
    </source>
</evidence>
<evidence type="ECO:0000259" key="3">
    <source>
        <dbReference type="Pfam" id="PF02114"/>
    </source>
</evidence>
<organism evidence="4 5">
    <name type="scientific">Malus domestica</name>
    <name type="common">Apple</name>
    <name type="synonym">Pyrus malus</name>
    <dbReference type="NCBI Taxonomy" id="3750"/>
    <lineage>
        <taxon>Eukaryota</taxon>
        <taxon>Viridiplantae</taxon>
        <taxon>Streptophyta</taxon>
        <taxon>Embryophyta</taxon>
        <taxon>Tracheophyta</taxon>
        <taxon>Spermatophyta</taxon>
        <taxon>Magnoliopsida</taxon>
        <taxon>eudicotyledons</taxon>
        <taxon>Gunneridae</taxon>
        <taxon>Pentapetalae</taxon>
        <taxon>rosids</taxon>
        <taxon>fabids</taxon>
        <taxon>Rosales</taxon>
        <taxon>Rosaceae</taxon>
        <taxon>Amygdaloideae</taxon>
        <taxon>Maleae</taxon>
        <taxon>Malus</taxon>
    </lineage>
</organism>
<comment type="similarity">
    <text evidence="1">Belongs to the phosducin family.</text>
</comment>
<dbReference type="SUPFAM" id="SSF52833">
    <property type="entry name" value="Thioredoxin-like"/>
    <property type="match status" value="1"/>
</dbReference>
<name>A0A498J4W9_MALDO</name>
<protein>
    <recommendedName>
        <fullName evidence="3">Phosducin domain-containing protein</fullName>
    </recommendedName>
</protein>
<proteinExistence type="inferred from homology"/>
<reference evidence="4 5" key="1">
    <citation type="submission" date="2018-10" db="EMBL/GenBank/DDBJ databases">
        <title>A high-quality apple genome assembly.</title>
        <authorList>
            <person name="Hu J."/>
        </authorList>
    </citation>
    <scope>NUCLEOTIDE SEQUENCE [LARGE SCALE GENOMIC DNA]</scope>
    <source>
        <strain evidence="5">cv. HFTH1</strain>
        <tissue evidence="4">Young leaf</tissue>
    </source>
</reference>
<evidence type="ECO:0000313" key="5">
    <source>
        <dbReference type="Proteomes" id="UP000290289"/>
    </source>
</evidence>
<dbReference type="InterPro" id="IPR036249">
    <property type="entry name" value="Thioredoxin-like_sf"/>
</dbReference>
<evidence type="ECO:0000256" key="2">
    <source>
        <dbReference type="SAM" id="MobiDB-lite"/>
    </source>
</evidence>
<dbReference type="GO" id="GO:0005737">
    <property type="term" value="C:cytoplasm"/>
    <property type="evidence" value="ECO:0007669"/>
    <property type="project" value="TreeGrafter"/>
</dbReference>
<feature type="domain" description="Phosducin" evidence="3">
    <location>
        <begin position="112"/>
        <end position="217"/>
    </location>
</feature>
<dbReference type="InterPro" id="IPR024253">
    <property type="entry name" value="Phosducin_thioredoxin-like_dom"/>
</dbReference>
<sequence>MADYHFVYKDVEGASTQWDDIQRKLGNLPAKPPPFKPPKFTPAQDEASLPKDKSWIDEKSEQDLEDLEDNPDLDDDRFLEEYRSLQFNFFTELLLNLLAIETVNVKNWMLDRKKRLAELREAAKVARFGSVVPISGSDFVREVSQAPPDVWVVVILYKEGIPECGVLMQCLEDLATKYPATKFVKIISTDCIPNYPDRNVPTVLVYNSGNVKANYVGLQSFGRRCTPEGVALLLCQSDPVLNDGLSGNDRSRQAVIDGVRKRFIEKVVTEHEDVDDGSSSD</sequence>
<evidence type="ECO:0000313" key="4">
    <source>
        <dbReference type="EMBL" id="RXH89284.1"/>
    </source>
</evidence>
<dbReference type="CDD" id="cd02988">
    <property type="entry name" value="Phd_like_VIAF"/>
    <property type="match status" value="1"/>
</dbReference>
<accession>A0A498J4W9</accession>